<organism evidence="1 2">
    <name type="scientific">Pseudoalteromonas tunicata D2</name>
    <dbReference type="NCBI Taxonomy" id="87626"/>
    <lineage>
        <taxon>Bacteria</taxon>
        <taxon>Pseudomonadati</taxon>
        <taxon>Pseudomonadota</taxon>
        <taxon>Gammaproteobacteria</taxon>
        <taxon>Alteromonadales</taxon>
        <taxon>Pseudoalteromonadaceae</taxon>
        <taxon>Pseudoalteromonas</taxon>
    </lineage>
</organism>
<sequence>MEIPKLANDKLQPNYLAMDQSTRGMKKYHVKVNFFVYCVV</sequence>
<reference evidence="1 2" key="1">
    <citation type="submission" date="2006-02" db="EMBL/GenBank/DDBJ databases">
        <authorList>
            <person name="Moran M.A."/>
            <person name="Kjelleberg S."/>
            <person name="Egan S."/>
            <person name="Saunders N."/>
            <person name="Thomas T."/>
            <person name="Ferriera S."/>
            <person name="Johnson J."/>
            <person name="Kravitz S."/>
            <person name="Halpern A."/>
            <person name="Remington K."/>
            <person name="Beeson K."/>
            <person name="Tran B."/>
            <person name="Rogers Y.-H."/>
            <person name="Friedman R."/>
            <person name="Venter J.C."/>
        </authorList>
    </citation>
    <scope>NUCLEOTIDE SEQUENCE [LARGE SCALE GENOMIC DNA]</scope>
    <source>
        <strain evidence="1 2">D2</strain>
    </source>
</reference>
<name>A4C4M0_9GAMM</name>
<dbReference type="STRING" id="87626.PTD2_02996"/>
<comment type="caution">
    <text evidence="1">The sequence shown here is derived from an EMBL/GenBank/DDBJ whole genome shotgun (WGS) entry which is preliminary data.</text>
</comment>
<protein>
    <submittedName>
        <fullName evidence="1">Uncharacterized protein</fullName>
    </submittedName>
</protein>
<evidence type="ECO:0000313" key="1">
    <source>
        <dbReference type="EMBL" id="EAR30502.1"/>
    </source>
</evidence>
<dbReference type="EMBL" id="AAOH01000001">
    <property type="protein sequence ID" value="EAR30502.1"/>
    <property type="molecule type" value="Genomic_DNA"/>
</dbReference>
<dbReference type="AlphaFoldDB" id="A4C4M0"/>
<evidence type="ECO:0000313" key="2">
    <source>
        <dbReference type="Proteomes" id="UP000006201"/>
    </source>
</evidence>
<dbReference type="Proteomes" id="UP000006201">
    <property type="component" value="Unassembled WGS sequence"/>
</dbReference>
<dbReference type="HOGENOM" id="CLU_3295288_0_0_6"/>
<accession>A4C4M0</accession>
<keyword evidence="2" id="KW-1185">Reference proteome</keyword>
<gene>
    <name evidence="1" type="ORF">PTD2_02996</name>
</gene>
<proteinExistence type="predicted"/>